<dbReference type="PANTHER" id="PTHR32432:SF3">
    <property type="entry name" value="ETHANOLAMINE UTILIZATION PROTEIN EUTJ"/>
    <property type="match status" value="1"/>
</dbReference>
<feature type="domain" description="SHS2" evidence="1">
    <location>
        <begin position="5"/>
        <end position="173"/>
    </location>
</feature>
<dbReference type="SMART" id="SM00842">
    <property type="entry name" value="FtsA"/>
    <property type="match status" value="1"/>
</dbReference>
<gene>
    <name evidence="2" type="ORF">EV141_1916</name>
</gene>
<name>A0A4Q7LQM0_9MICO</name>
<dbReference type="Gene3D" id="3.30.420.40">
    <property type="match status" value="2"/>
</dbReference>
<dbReference type="Gene3D" id="3.30.1490.300">
    <property type="match status" value="1"/>
</dbReference>
<dbReference type="InterPro" id="IPR043129">
    <property type="entry name" value="ATPase_NBD"/>
</dbReference>
<evidence type="ECO:0000313" key="2">
    <source>
        <dbReference type="EMBL" id="RZS56452.1"/>
    </source>
</evidence>
<dbReference type="RefSeq" id="WP_130485697.1">
    <property type="nucleotide sequence ID" value="NZ_SGWW01000003.1"/>
</dbReference>
<evidence type="ECO:0000259" key="1">
    <source>
        <dbReference type="SMART" id="SM00842"/>
    </source>
</evidence>
<sequence length="348" mass="36687">MAKTIVGVDIGATSIRAVEVAGAGTAKPTVLRYGSIELPDGAVKRGEVIEPNTVGNALKRLWSTTKFGTKSVVLGMGNQRVLARDLTVPQQPLALIRESLPFQIQDLLPMPVSEAVYDFYPLRAEQQDGKDVVHGILVAAVKETVMTNLSAARIAGLKPVGVDLIPFALTRLMSRTEAGSGRVVLLDIGADTTSFVVVDNGVPQFVRLIGMGGGDITRALVGRLGMTEPDAEAAKRALGLATEGVRDEHRPIVEVIYEVAGELITSVRNTITFVQNTHSVAPPERIVLSGKASALPGLARAIADYTRIPVAIAKPFDSIPIKTAAKKQDAVDHDTLQVALGLAIGAAA</sequence>
<dbReference type="Pfam" id="PF11104">
    <property type="entry name" value="PilM_2"/>
    <property type="match status" value="1"/>
</dbReference>
<dbReference type="Proteomes" id="UP000293519">
    <property type="component" value="Unassembled WGS sequence"/>
</dbReference>
<dbReference type="CDD" id="cd24049">
    <property type="entry name" value="ASKHA_NBD_PilM"/>
    <property type="match status" value="1"/>
</dbReference>
<dbReference type="InterPro" id="IPR050696">
    <property type="entry name" value="FtsA/MreB"/>
</dbReference>
<organism evidence="2 3">
    <name type="scientific">Microcella putealis</name>
    <dbReference type="NCBI Taxonomy" id="337005"/>
    <lineage>
        <taxon>Bacteria</taxon>
        <taxon>Bacillati</taxon>
        <taxon>Actinomycetota</taxon>
        <taxon>Actinomycetes</taxon>
        <taxon>Micrococcales</taxon>
        <taxon>Microbacteriaceae</taxon>
        <taxon>Microcella</taxon>
    </lineage>
</organism>
<dbReference type="InterPro" id="IPR005883">
    <property type="entry name" value="PilM"/>
</dbReference>
<proteinExistence type="predicted"/>
<dbReference type="OrthoDB" id="1926201at2"/>
<dbReference type="PIRSF" id="PIRSF019169">
    <property type="entry name" value="PilM"/>
    <property type="match status" value="1"/>
</dbReference>
<dbReference type="AlphaFoldDB" id="A0A4Q7LQM0"/>
<dbReference type="GO" id="GO:0051301">
    <property type="term" value="P:cell division"/>
    <property type="evidence" value="ECO:0007669"/>
    <property type="project" value="InterPro"/>
</dbReference>
<dbReference type="NCBIfam" id="TIGR01175">
    <property type="entry name" value="pilM"/>
    <property type="match status" value="1"/>
</dbReference>
<protein>
    <submittedName>
        <fullName evidence="2">Type IV pilus assembly protein PilM</fullName>
    </submittedName>
</protein>
<dbReference type="SUPFAM" id="SSF53067">
    <property type="entry name" value="Actin-like ATPase domain"/>
    <property type="match status" value="2"/>
</dbReference>
<dbReference type="InterPro" id="IPR003494">
    <property type="entry name" value="SHS2_FtsA"/>
</dbReference>
<dbReference type="PANTHER" id="PTHR32432">
    <property type="entry name" value="CELL DIVISION PROTEIN FTSA-RELATED"/>
    <property type="match status" value="1"/>
</dbReference>
<reference evidence="2 3" key="1">
    <citation type="journal article" date="2015" name="Stand. Genomic Sci.">
        <title>Genomic Encyclopedia of Bacterial and Archaeal Type Strains, Phase III: the genomes of soil and plant-associated and newly described type strains.</title>
        <authorList>
            <person name="Whitman W.B."/>
            <person name="Woyke T."/>
            <person name="Klenk H.P."/>
            <person name="Zhou Y."/>
            <person name="Lilburn T.G."/>
            <person name="Beck B.J."/>
            <person name="De Vos P."/>
            <person name="Vandamme P."/>
            <person name="Eisen J.A."/>
            <person name="Garrity G."/>
            <person name="Hugenholtz P."/>
            <person name="Kyrpides N.C."/>
        </authorList>
    </citation>
    <scope>NUCLEOTIDE SEQUENCE [LARGE SCALE GENOMIC DNA]</scope>
    <source>
        <strain evidence="2 3">CV2</strain>
    </source>
</reference>
<accession>A0A4Q7LQM0</accession>
<comment type="caution">
    <text evidence="2">The sequence shown here is derived from an EMBL/GenBank/DDBJ whole genome shotgun (WGS) entry which is preliminary data.</text>
</comment>
<evidence type="ECO:0000313" key="3">
    <source>
        <dbReference type="Proteomes" id="UP000293519"/>
    </source>
</evidence>
<keyword evidence="3" id="KW-1185">Reference proteome</keyword>
<dbReference type="EMBL" id="SGWW01000003">
    <property type="protein sequence ID" value="RZS56452.1"/>
    <property type="molecule type" value="Genomic_DNA"/>
</dbReference>